<name>A0A834R480_SARSC</name>
<dbReference type="GO" id="GO:0005634">
    <property type="term" value="C:nucleus"/>
    <property type="evidence" value="ECO:0007669"/>
    <property type="project" value="TreeGrafter"/>
</dbReference>
<dbReference type="Proteomes" id="UP000070412">
    <property type="component" value="Unassembled WGS sequence"/>
</dbReference>
<feature type="domain" description="Toprim" evidence="13">
    <location>
        <begin position="51"/>
        <end position="197"/>
    </location>
</feature>
<evidence type="ECO:0000256" key="9">
    <source>
        <dbReference type="ARBA" id="ARBA00023235"/>
    </source>
</evidence>
<evidence type="ECO:0000256" key="11">
    <source>
        <dbReference type="RuleBase" id="RU362092"/>
    </source>
</evidence>
<dbReference type="InterPro" id="IPR006171">
    <property type="entry name" value="TOPRIM_dom"/>
</dbReference>
<dbReference type="GO" id="GO:0008270">
    <property type="term" value="F:zinc ion binding"/>
    <property type="evidence" value="ECO:0007669"/>
    <property type="project" value="UniProtKB-KW"/>
</dbReference>
<dbReference type="EnsemblMetazoa" id="SSS_1303s_mrna">
    <property type="protein sequence ID" value="KAF7488857.1"/>
    <property type="gene ID" value="SSS_1303"/>
</dbReference>
<dbReference type="FunFam" id="3.40.50.140:FF:000003">
    <property type="entry name" value="DNA topoisomerase"/>
    <property type="match status" value="1"/>
</dbReference>
<dbReference type="InterPro" id="IPR003601">
    <property type="entry name" value="Topo_IA_2"/>
</dbReference>
<keyword evidence="8 11" id="KW-0238">DNA-binding</keyword>
<evidence type="ECO:0000256" key="6">
    <source>
        <dbReference type="ARBA" id="ARBA00022833"/>
    </source>
</evidence>
<dbReference type="OrthoDB" id="430051at2759"/>
<dbReference type="SMART" id="SM00493">
    <property type="entry name" value="TOPRIM"/>
    <property type="match status" value="1"/>
</dbReference>
<dbReference type="InterPro" id="IPR023406">
    <property type="entry name" value="Topo_IA_AS"/>
</dbReference>
<keyword evidence="6" id="KW-0862">Zinc</keyword>
<dbReference type="SUPFAM" id="SSF56712">
    <property type="entry name" value="Prokaryotic type I DNA topoisomerase"/>
    <property type="match status" value="1"/>
</dbReference>
<dbReference type="GO" id="GO:0006265">
    <property type="term" value="P:DNA topological change"/>
    <property type="evidence" value="ECO:0007669"/>
    <property type="project" value="InterPro"/>
</dbReference>
<reference evidence="17" key="1">
    <citation type="journal article" date="2020" name="PLoS Negl. Trop. Dis.">
        <title>High-quality nuclear genome for Sarcoptes scabiei-A critical resource for a neglected parasite.</title>
        <authorList>
            <person name="Korhonen P.K."/>
            <person name="Gasser R.B."/>
            <person name="Ma G."/>
            <person name="Wang T."/>
            <person name="Stroehlein A.J."/>
            <person name="Young N.D."/>
            <person name="Ang C.S."/>
            <person name="Fernando D.D."/>
            <person name="Lu H.C."/>
            <person name="Taylor S."/>
            <person name="Reynolds S.L."/>
            <person name="Mofiz E."/>
            <person name="Najaraj S.H."/>
            <person name="Gowda H."/>
            <person name="Madugundu A."/>
            <person name="Renuse S."/>
            <person name="Holt D."/>
            <person name="Pandey A."/>
            <person name="Papenfuss A.T."/>
            <person name="Fischer K."/>
        </authorList>
    </citation>
    <scope>NUCLEOTIDE SEQUENCE [LARGE SCALE GENOMIC DNA]</scope>
</reference>
<keyword evidence="7 11" id="KW-0799">Topoisomerase</keyword>
<dbReference type="Pfam" id="PF01131">
    <property type="entry name" value="Topoisom_bac"/>
    <property type="match status" value="1"/>
</dbReference>
<evidence type="ECO:0000256" key="2">
    <source>
        <dbReference type="ARBA" id="ARBA00009446"/>
    </source>
</evidence>
<dbReference type="InterPro" id="IPR013824">
    <property type="entry name" value="Topo_IA_cen_sub1"/>
</dbReference>
<dbReference type="InterPro" id="IPR013826">
    <property type="entry name" value="Topo_IA_cen_sub3"/>
</dbReference>
<dbReference type="EMBL" id="WVUK01000065">
    <property type="protein sequence ID" value="KAF7488857.1"/>
    <property type="molecule type" value="Genomic_DNA"/>
</dbReference>
<evidence type="ECO:0000256" key="8">
    <source>
        <dbReference type="ARBA" id="ARBA00023125"/>
    </source>
</evidence>
<dbReference type="OMA" id="MELAMGD"/>
<dbReference type="FunFam" id="1.10.290.10:FF:000001">
    <property type="entry name" value="DNA topoisomerase"/>
    <property type="match status" value="1"/>
</dbReference>
<dbReference type="PRINTS" id="PR00417">
    <property type="entry name" value="PRTPISMRASEI"/>
</dbReference>
<evidence type="ECO:0000256" key="5">
    <source>
        <dbReference type="ARBA" id="ARBA00022771"/>
    </source>
</evidence>
<feature type="region of interest" description="Disordered" evidence="12">
    <location>
        <begin position="421"/>
        <end position="440"/>
    </location>
</feature>
<organism evidence="15">
    <name type="scientific">Sarcoptes scabiei</name>
    <name type="common">Itch mite</name>
    <name type="synonym">Acarus scabiei</name>
    <dbReference type="NCBI Taxonomy" id="52283"/>
    <lineage>
        <taxon>Eukaryota</taxon>
        <taxon>Metazoa</taxon>
        <taxon>Ecdysozoa</taxon>
        <taxon>Arthropoda</taxon>
        <taxon>Chelicerata</taxon>
        <taxon>Arachnida</taxon>
        <taxon>Acari</taxon>
        <taxon>Acariformes</taxon>
        <taxon>Sarcoptiformes</taxon>
        <taxon>Astigmata</taxon>
        <taxon>Psoroptidia</taxon>
        <taxon>Sarcoptoidea</taxon>
        <taxon>Sarcoptidae</taxon>
        <taxon>Sarcoptinae</taxon>
        <taxon>Sarcoptes</taxon>
    </lineage>
</organism>
<dbReference type="GO" id="GO:0006281">
    <property type="term" value="P:DNA repair"/>
    <property type="evidence" value="ECO:0007669"/>
    <property type="project" value="TreeGrafter"/>
</dbReference>
<dbReference type="GO" id="GO:0031422">
    <property type="term" value="C:RecQ family helicase-topoisomerase III complex"/>
    <property type="evidence" value="ECO:0007669"/>
    <property type="project" value="TreeGrafter"/>
</dbReference>
<evidence type="ECO:0000256" key="4">
    <source>
        <dbReference type="ARBA" id="ARBA00022723"/>
    </source>
</evidence>
<evidence type="ECO:0000256" key="10">
    <source>
        <dbReference type="ARBA" id="ARBA00056363"/>
    </source>
</evidence>
<dbReference type="GO" id="GO:0006310">
    <property type="term" value="P:DNA recombination"/>
    <property type="evidence" value="ECO:0007669"/>
    <property type="project" value="TreeGrafter"/>
</dbReference>
<comment type="catalytic activity">
    <reaction evidence="1 11">
        <text>ATP-independent breakage of single-stranded DNA, followed by passage and rejoining.</text>
        <dbReference type="EC" id="5.6.2.1"/>
    </reaction>
</comment>
<evidence type="ECO:0000256" key="7">
    <source>
        <dbReference type="ARBA" id="ARBA00023029"/>
    </source>
</evidence>
<dbReference type="SMART" id="SM00437">
    <property type="entry name" value="TOP1Ac"/>
    <property type="match status" value="1"/>
</dbReference>
<accession>A0A834R480</accession>
<gene>
    <name evidence="15" type="ORF">SSS_1303</name>
</gene>
<keyword evidence="17" id="KW-1185">Reference proteome</keyword>
<evidence type="ECO:0000313" key="16">
    <source>
        <dbReference type="EnsemblMetazoa" id="KAF7488857.1"/>
    </source>
</evidence>
<evidence type="ECO:0000313" key="15">
    <source>
        <dbReference type="EMBL" id="KAF7488857.1"/>
    </source>
</evidence>
<sequence>MIFFRVNLFRCRFINNNDWHRCYRLIDFVNFRDPIANLLISSSSSSSTMARVLNVAEKNDVAKNVANILSRGSSKRREGYSVYNKVYDFRIEVPALNGHCDMIMTSVCGHLLNYDFIAQYSKWNSCDPKILFTAPITSVCLEMSQKIKRTLQREIRRCAALIIWTDCDREGENIGFEIIKVCQEVNPNFRILRAHFSEITSHAIYRALNSLTEPDKRISDAVDVRQQLDLRIGAAFTRFQTIELQKLRPNSNSEKSIISYGSCQFPTLGFVVERWKARESFVPQPFWFIEVTVTKDGIKCTFNWHRQRLFNERACFSILARITEPERIEAKVIKVNHQRRLKYRPVAMDTVTLERLASSKLRINAKRAMTIAEKLYTSGFISYPRTETNKFPPEIKLNDLVSAQLDNPQWGSFAQRILSNGGATPRNGKKTDQAHPPIHPTKAAKNLKQDEKLIYELITRHFLACCDKDATGQEESIEIKIDEEIFKLKGLRIEERNYLEVYPYEKWFNKLIPKFQQDEVFVPDAIMMNEGKTTAPELLTEAQLIALMEKNGIGTDATHAEHIEKIKERKYISETETRHLKPEGLGIGLVEGYDEIGYQMSKPFLRAALEKELQQICDGKKNADQVLQNQLNEYKKVFEESCRNKTKLFGKIIAHI</sequence>
<reference evidence="16" key="3">
    <citation type="submission" date="2022-06" db="UniProtKB">
        <authorList>
            <consortium name="EnsemblMetazoa"/>
        </authorList>
    </citation>
    <scope>IDENTIFICATION</scope>
</reference>
<proteinExistence type="inferred from homology"/>
<dbReference type="CDD" id="cd03362">
    <property type="entry name" value="TOPRIM_TopoIA_TopoIII"/>
    <property type="match status" value="1"/>
</dbReference>
<dbReference type="Gene3D" id="2.70.20.10">
    <property type="entry name" value="Topoisomerase I, domain 3"/>
    <property type="match status" value="1"/>
</dbReference>
<dbReference type="PROSITE" id="PS00396">
    <property type="entry name" value="TOPO_IA_1"/>
    <property type="match status" value="1"/>
</dbReference>
<keyword evidence="4" id="KW-0479">Metal-binding</keyword>
<dbReference type="GO" id="GO:0003917">
    <property type="term" value="F:DNA topoisomerase type I (single strand cut, ATP-independent) activity"/>
    <property type="evidence" value="ECO:0007669"/>
    <property type="project" value="UniProtKB-EC"/>
</dbReference>
<dbReference type="InterPro" id="IPR023405">
    <property type="entry name" value="Topo_IA_core_domain"/>
</dbReference>
<evidence type="ECO:0000256" key="1">
    <source>
        <dbReference type="ARBA" id="ARBA00000213"/>
    </source>
</evidence>
<dbReference type="PROSITE" id="PS50880">
    <property type="entry name" value="TOPRIM"/>
    <property type="match status" value="1"/>
</dbReference>
<dbReference type="Gene3D" id="1.10.290.10">
    <property type="entry name" value="Topoisomerase I, domain 4"/>
    <property type="match status" value="1"/>
</dbReference>
<dbReference type="InterPro" id="IPR034144">
    <property type="entry name" value="TOPRIM_TopoIII"/>
</dbReference>
<keyword evidence="9 11" id="KW-0413">Isomerase</keyword>
<evidence type="ECO:0000313" key="17">
    <source>
        <dbReference type="Proteomes" id="UP000070412"/>
    </source>
</evidence>
<dbReference type="Pfam" id="PF01751">
    <property type="entry name" value="Toprim"/>
    <property type="match status" value="1"/>
</dbReference>
<comment type="function">
    <text evidence="10">Releases the supercoiling and torsional tension of DNA introduced during the DNA replication and transcription by transiently cleaving and rejoining one strand of the DNA duplex. Introduces a single-strand break via transesterification at a target site in duplex DNA. The scissile phosphodiester is attacked by the catalytic tyrosine of the enzyme, resulting in the formation of a DNA-(5'-phosphotyrosyl)-enzyme intermediate and the expulsion of a 3'-OH DNA strand. The free DNA strand than undergoes passage around the unbroken strand thus removing DNA supercoils. Finally, in the religation step, the DNA 3'-OH attacks the covalent intermediate to expel the active-site tyrosine and restore the DNA phosphodiester backbone. Weakly relaxes negative supercoils and displays a distinct preference for binding single-stranded DNA.</text>
</comment>
<evidence type="ECO:0000256" key="12">
    <source>
        <dbReference type="SAM" id="MobiDB-lite"/>
    </source>
</evidence>
<reference evidence="15" key="2">
    <citation type="submission" date="2020-01" db="EMBL/GenBank/DDBJ databases">
        <authorList>
            <person name="Korhonen P.K.K."/>
            <person name="Guangxu M.G."/>
            <person name="Wang T.W."/>
            <person name="Stroehlein A.J.S."/>
            <person name="Young N.D."/>
            <person name="Ang C.-S.A."/>
            <person name="Fernando D.W.F."/>
            <person name="Lu H.L."/>
            <person name="Taylor S.T."/>
            <person name="Ehtesham M.E.M."/>
            <person name="Najaraj S.H.N."/>
            <person name="Harsha G.H.G."/>
            <person name="Madugundu A.M."/>
            <person name="Renuse S.R."/>
            <person name="Holt D.H."/>
            <person name="Pandey A.P."/>
            <person name="Papenfuss A.P."/>
            <person name="Gasser R.B.G."/>
            <person name="Fischer K.F."/>
        </authorList>
    </citation>
    <scope>NUCLEOTIDE SEQUENCE</scope>
    <source>
        <strain evidence="15">SSS_KF_BRIS2020</strain>
    </source>
</reference>
<dbReference type="InterPro" id="IPR013825">
    <property type="entry name" value="Topo_IA_cen_sub2"/>
</dbReference>
<protein>
    <recommendedName>
        <fullName evidence="3 11">DNA topoisomerase</fullName>
        <ecNumber evidence="3 11">5.6.2.1</ecNumber>
    </recommendedName>
</protein>
<dbReference type="PANTHER" id="PTHR11390">
    <property type="entry name" value="PROKARYOTIC DNA TOPOISOMERASE"/>
    <property type="match status" value="1"/>
</dbReference>
<dbReference type="PANTHER" id="PTHR11390:SF21">
    <property type="entry name" value="DNA TOPOISOMERASE 3-ALPHA"/>
    <property type="match status" value="1"/>
</dbReference>
<dbReference type="InterPro" id="IPR003602">
    <property type="entry name" value="Topo_IA_DNA-bd_dom"/>
</dbReference>
<dbReference type="GO" id="GO:0003677">
    <property type="term" value="F:DNA binding"/>
    <property type="evidence" value="ECO:0007669"/>
    <property type="project" value="UniProtKB-KW"/>
</dbReference>
<dbReference type="Gene3D" id="3.40.50.140">
    <property type="match status" value="1"/>
</dbReference>
<comment type="function">
    <text evidence="11">Introduces a single-strand break via transesterification at a target site in duplex DNA. Releases the supercoiling and torsional tension of DNA introduced during the DNA replication and transcription by transiently cleaving and rejoining one strand of the DNA duplex. The scissile phosphodiester is attacked by the catalytic tyrosine of the enzyme, resulting in the formation of a DNA-(5'-phosphotyrosyl)-enzyme intermediate and the expulsion of a 3'-OH DNA strand.</text>
</comment>
<dbReference type="Gene3D" id="1.10.460.10">
    <property type="entry name" value="Topoisomerase I, domain 2"/>
    <property type="match status" value="1"/>
</dbReference>
<dbReference type="PROSITE" id="PS52039">
    <property type="entry name" value="TOPO_IA_2"/>
    <property type="match status" value="1"/>
</dbReference>
<feature type="domain" description="Topo IA-type catalytic" evidence="14">
    <location>
        <begin position="215"/>
        <end position="638"/>
    </location>
</feature>
<comment type="similarity">
    <text evidence="2 11">Belongs to the type IA topoisomerase family.</text>
</comment>
<dbReference type="AlphaFoldDB" id="A0A834R480"/>
<keyword evidence="5" id="KW-0863">Zinc-finger</keyword>
<dbReference type="InterPro" id="IPR013497">
    <property type="entry name" value="Topo_IA_cen"/>
</dbReference>
<dbReference type="SMART" id="SM00436">
    <property type="entry name" value="TOP1Bc"/>
    <property type="match status" value="1"/>
</dbReference>
<dbReference type="CDD" id="cd00186">
    <property type="entry name" value="TOP1Ac"/>
    <property type="match status" value="1"/>
</dbReference>
<evidence type="ECO:0000259" key="14">
    <source>
        <dbReference type="PROSITE" id="PS52039"/>
    </source>
</evidence>
<dbReference type="EC" id="5.6.2.1" evidence="3 11"/>
<evidence type="ECO:0000256" key="3">
    <source>
        <dbReference type="ARBA" id="ARBA00012891"/>
    </source>
</evidence>
<dbReference type="FunFam" id="1.10.460.10:FF:000003">
    <property type="entry name" value="DNA topoisomerase"/>
    <property type="match status" value="1"/>
</dbReference>
<evidence type="ECO:0000259" key="13">
    <source>
        <dbReference type="PROSITE" id="PS50880"/>
    </source>
</evidence>
<dbReference type="InterPro" id="IPR000380">
    <property type="entry name" value="Topo_IA"/>
</dbReference>